<evidence type="ECO:0000313" key="3">
    <source>
        <dbReference type="Proteomes" id="UP000077266"/>
    </source>
</evidence>
<organism evidence="2 3">
    <name type="scientific">Exidia glandulosa HHB12029</name>
    <dbReference type="NCBI Taxonomy" id="1314781"/>
    <lineage>
        <taxon>Eukaryota</taxon>
        <taxon>Fungi</taxon>
        <taxon>Dikarya</taxon>
        <taxon>Basidiomycota</taxon>
        <taxon>Agaricomycotina</taxon>
        <taxon>Agaricomycetes</taxon>
        <taxon>Auriculariales</taxon>
        <taxon>Exidiaceae</taxon>
        <taxon>Exidia</taxon>
    </lineage>
</organism>
<reference evidence="2 3" key="1">
    <citation type="journal article" date="2016" name="Mol. Biol. Evol.">
        <title>Comparative Genomics of Early-Diverging Mushroom-Forming Fungi Provides Insights into the Origins of Lignocellulose Decay Capabilities.</title>
        <authorList>
            <person name="Nagy L.G."/>
            <person name="Riley R."/>
            <person name="Tritt A."/>
            <person name="Adam C."/>
            <person name="Daum C."/>
            <person name="Floudas D."/>
            <person name="Sun H."/>
            <person name="Yadav J.S."/>
            <person name="Pangilinan J."/>
            <person name="Larsson K.H."/>
            <person name="Matsuura K."/>
            <person name="Barry K."/>
            <person name="Labutti K."/>
            <person name="Kuo R."/>
            <person name="Ohm R.A."/>
            <person name="Bhattacharya S.S."/>
            <person name="Shirouzu T."/>
            <person name="Yoshinaga Y."/>
            <person name="Martin F.M."/>
            <person name="Grigoriev I.V."/>
            <person name="Hibbett D.S."/>
        </authorList>
    </citation>
    <scope>NUCLEOTIDE SEQUENCE [LARGE SCALE GENOMIC DNA]</scope>
    <source>
        <strain evidence="2 3">HHB12029</strain>
    </source>
</reference>
<sequence>MDPNNENELSRLWELVNVLSEQLAHNRAAANELQTQATNVKSQAVHTGSGFPLRRFNLHLDVEEYNSELERMTAALAADNASITHDNKQLAALVREYEVTLESVMAKFRAAALSAQEHELGIARRYESALLESDTNALMEQLQRGSGFDATLARVSRRLRAALRLSQGERPLPEDDDSDEPHVVPEDSRDAYTGELPTDSALEREAELVRLQRENAELRRLLGAAPPEEDDGGGMLAFRAPTLPRFARRMQQTSATNGLALYTPYPGVGRGLAIGRMAPQEWSDSDVWRNVQERDARAGLLS</sequence>
<gene>
    <name evidence="2" type="ORF">EXIGLDRAFT_733740</name>
</gene>
<evidence type="ECO:0000313" key="2">
    <source>
        <dbReference type="EMBL" id="KZV96158.1"/>
    </source>
</evidence>
<dbReference type="OrthoDB" id="21214at2759"/>
<dbReference type="PANTHER" id="PTHR39472">
    <property type="entry name" value="EXPRESSED PROTEIN"/>
    <property type="match status" value="1"/>
</dbReference>
<name>A0A165KD85_EXIGL</name>
<dbReference type="AlphaFoldDB" id="A0A165KD85"/>
<evidence type="ECO:0000256" key="1">
    <source>
        <dbReference type="SAM" id="MobiDB-lite"/>
    </source>
</evidence>
<dbReference type="PANTHER" id="PTHR39472:SF1">
    <property type="entry name" value="EXPRESSED PROTEIN"/>
    <property type="match status" value="1"/>
</dbReference>
<keyword evidence="3" id="KW-1185">Reference proteome</keyword>
<accession>A0A165KD85</accession>
<proteinExistence type="predicted"/>
<dbReference type="Proteomes" id="UP000077266">
    <property type="component" value="Unassembled WGS sequence"/>
</dbReference>
<dbReference type="InParanoid" id="A0A165KD85"/>
<feature type="compositionally biased region" description="Basic and acidic residues" evidence="1">
    <location>
        <begin position="180"/>
        <end position="192"/>
    </location>
</feature>
<protein>
    <submittedName>
        <fullName evidence="2">Uncharacterized protein</fullName>
    </submittedName>
</protein>
<feature type="region of interest" description="Disordered" evidence="1">
    <location>
        <begin position="166"/>
        <end position="199"/>
    </location>
</feature>
<dbReference type="EMBL" id="KV425946">
    <property type="protein sequence ID" value="KZV96158.1"/>
    <property type="molecule type" value="Genomic_DNA"/>
</dbReference>